<dbReference type="Proteomes" id="UP001064048">
    <property type="component" value="Chromosome 12"/>
</dbReference>
<proteinExistence type="predicted"/>
<reference evidence="1 2" key="1">
    <citation type="journal article" date="2022" name="Genome Biol. Evol.">
        <title>The Spruce Budworm Genome: Reconstructing the Evolutionary History of Antifreeze Proteins.</title>
        <authorList>
            <person name="Beliveau C."/>
            <person name="Gagne P."/>
            <person name="Picq S."/>
            <person name="Vernygora O."/>
            <person name="Keeling C.I."/>
            <person name="Pinkney K."/>
            <person name="Doucet D."/>
            <person name="Wen F."/>
            <person name="Johnston J.S."/>
            <person name="Maaroufi H."/>
            <person name="Boyle B."/>
            <person name="Laroche J."/>
            <person name="Dewar K."/>
            <person name="Juretic N."/>
            <person name="Blackburn G."/>
            <person name="Nisole A."/>
            <person name="Brunet B."/>
            <person name="Brandao M."/>
            <person name="Lumley L."/>
            <person name="Duan J."/>
            <person name="Quan G."/>
            <person name="Lucarotti C.J."/>
            <person name="Roe A.D."/>
            <person name="Sperling F.A.H."/>
            <person name="Levesque R.C."/>
            <person name="Cusson M."/>
        </authorList>
    </citation>
    <scope>NUCLEOTIDE SEQUENCE [LARGE SCALE GENOMIC DNA]</scope>
    <source>
        <strain evidence="1">Glfc:IPQL:Cfum</strain>
    </source>
</reference>
<organism evidence="1 2">
    <name type="scientific">Choristoneura fumiferana</name>
    <name type="common">Spruce budworm moth</name>
    <name type="synonym">Archips fumiferana</name>
    <dbReference type="NCBI Taxonomy" id="7141"/>
    <lineage>
        <taxon>Eukaryota</taxon>
        <taxon>Metazoa</taxon>
        <taxon>Ecdysozoa</taxon>
        <taxon>Arthropoda</taxon>
        <taxon>Hexapoda</taxon>
        <taxon>Insecta</taxon>
        <taxon>Pterygota</taxon>
        <taxon>Neoptera</taxon>
        <taxon>Endopterygota</taxon>
        <taxon>Lepidoptera</taxon>
        <taxon>Glossata</taxon>
        <taxon>Ditrysia</taxon>
        <taxon>Tortricoidea</taxon>
        <taxon>Tortricidae</taxon>
        <taxon>Tortricinae</taxon>
        <taxon>Choristoneura</taxon>
    </lineage>
</organism>
<protein>
    <submittedName>
        <fullName evidence="1">Uncharacterized protein</fullName>
    </submittedName>
</protein>
<accession>A0ACC0JWK7</accession>
<name>A0ACC0JWK7_CHOFU</name>
<keyword evidence="2" id="KW-1185">Reference proteome</keyword>
<evidence type="ECO:0000313" key="2">
    <source>
        <dbReference type="Proteomes" id="UP001064048"/>
    </source>
</evidence>
<dbReference type="EMBL" id="CM046112">
    <property type="protein sequence ID" value="KAI8428443.1"/>
    <property type="molecule type" value="Genomic_DNA"/>
</dbReference>
<gene>
    <name evidence="1" type="ORF">MSG28_007255</name>
</gene>
<comment type="caution">
    <text evidence="1">The sequence shown here is derived from an EMBL/GenBank/DDBJ whole genome shotgun (WGS) entry which is preliminary data.</text>
</comment>
<evidence type="ECO:0000313" key="1">
    <source>
        <dbReference type="EMBL" id="KAI8428443.1"/>
    </source>
</evidence>
<sequence>MTGHGSFGHYLHKIGREPNPGCHECGDPDDTAQQTLEVCSRWAVERQTLISVVRLANLSLPSIVKAMLHSERSWNAVASFCNTIMLQKEAAERDREEAADAHPLRRKRRGRRQAYRTGATGERHG</sequence>